<name>W2TW07_NECAM</name>
<dbReference type="OrthoDB" id="6146839at2759"/>
<evidence type="ECO:0000313" key="2">
    <source>
        <dbReference type="Proteomes" id="UP000053676"/>
    </source>
</evidence>
<protein>
    <submittedName>
        <fullName evidence="1">Uncharacterized protein</fullName>
    </submittedName>
</protein>
<dbReference type="KEGG" id="nai:NECAME_06098"/>
<keyword evidence="2" id="KW-1185">Reference proteome</keyword>
<proteinExistence type="predicted"/>
<organism evidence="1 2">
    <name type="scientific">Necator americanus</name>
    <name type="common">Human hookworm</name>
    <dbReference type="NCBI Taxonomy" id="51031"/>
    <lineage>
        <taxon>Eukaryota</taxon>
        <taxon>Metazoa</taxon>
        <taxon>Ecdysozoa</taxon>
        <taxon>Nematoda</taxon>
        <taxon>Chromadorea</taxon>
        <taxon>Rhabditida</taxon>
        <taxon>Rhabditina</taxon>
        <taxon>Rhabditomorpha</taxon>
        <taxon>Strongyloidea</taxon>
        <taxon>Ancylostomatidae</taxon>
        <taxon>Bunostominae</taxon>
        <taxon>Necator</taxon>
    </lineage>
</organism>
<dbReference type="EMBL" id="KI657613">
    <property type="protein sequence ID" value="ETN86023.1"/>
    <property type="molecule type" value="Genomic_DNA"/>
</dbReference>
<dbReference type="AlphaFoldDB" id="W2TW07"/>
<sequence>MYMGIFRLSELCYYWSTEPVLATPVVSKIMIRHRQGESNLENPLDLVMLPSSVADAAVLEPMDGHLDQDRDLYTDN</sequence>
<accession>W2TW07</accession>
<evidence type="ECO:0000313" key="1">
    <source>
        <dbReference type="EMBL" id="ETN86023.1"/>
    </source>
</evidence>
<gene>
    <name evidence="1" type="ORF">NECAME_06098</name>
</gene>
<reference evidence="2" key="1">
    <citation type="journal article" date="2014" name="Nat. Genet.">
        <title>Genome of the human hookworm Necator americanus.</title>
        <authorList>
            <person name="Tang Y.T."/>
            <person name="Gao X."/>
            <person name="Rosa B.A."/>
            <person name="Abubucker S."/>
            <person name="Hallsworth-Pepin K."/>
            <person name="Martin J."/>
            <person name="Tyagi R."/>
            <person name="Heizer E."/>
            <person name="Zhang X."/>
            <person name="Bhonagiri-Palsikar V."/>
            <person name="Minx P."/>
            <person name="Warren W.C."/>
            <person name="Wang Q."/>
            <person name="Zhan B."/>
            <person name="Hotez P.J."/>
            <person name="Sternberg P.W."/>
            <person name="Dougall A."/>
            <person name="Gaze S.T."/>
            <person name="Mulvenna J."/>
            <person name="Sotillo J."/>
            <person name="Ranganathan S."/>
            <person name="Rabelo E.M."/>
            <person name="Wilson R.K."/>
            <person name="Felgner P.L."/>
            <person name="Bethony J."/>
            <person name="Hawdon J.M."/>
            <person name="Gasser R.B."/>
            <person name="Loukas A."/>
            <person name="Mitreva M."/>
        </authorList>
    </citation>
    <scope>NUCLEOTIDE SEQUENCE [LARGE SCALE GENOMIC DNA]</scope>
</reference>
<dbReference type="Proteomes" id="UP000053676">
    <property type="component" value="Unassembled WGS sequence"/>
</dbReference>